<dbReference type="Proteomes" id="UP000219914">
    <property type="component" value="Unassembled WGS sequence"/>
</dbReference>
<evidence type="ECO:0000313" key="1">
    <source>
        <dbReference type="EMBL" id="PDT20707.1"/>
    </source>
</evidence>
<comment type="caution">
    <text evidence="1">The sequence shown here is derived from an EMBL/GenBank/DDBJ whole genome shotgun (WGS) entry which is preliminary data.</text>
</comment>
<dbReference type="EMBL" id="NWSY01000023">
    <property type="protein sequence ID" value="PDT20707.1"/>
    <property type="molecule type" value="Genomic_DNA"/>
</dbReference>
<name>A0ABX4JKZ9_9HYPH</name>
<proteinExistence type="predicted"/>
<accession>A0ABX4JKZ9</accession>
<protein>
    <submittedName>
        <fullName evidence="1">Uncharacterized protein</fullName>
    </submittedName>
</protein>
<organism evidence="1 2">
    <name type="scientific">Rhizobium hidalgonense</name>
    <dbReference type="NCBI Taxonomy" id="1538159"/>
    <lineage>
        <taxon>Bacteria</taxon>
        <taxon>Pseudomonadati</taxon>
        <taxon>Pseudomonadota</taxon>
        <taxon>Alphaproteobacteria</taxon>
        <taxon>Hyphomicrobiales</taxon>
        <taxon>Rhizobiaceae</taxon>
        <taxon>Rhizobium/Agrobacterium group</taxon>
        <taxon>Rhizobium</taxon>
    </lineage>
</organism>
<evidence type="ECO:0000313" key="2">
    <source>
        <dbReference type="Proteomes" id="UP000219914"/>
    </source>
</evidence>
<sequence length="101" mass="11159">MRGDVVSDAHWGNINAASARDVQLTFERYAIILAKIAMMKSGGCKRLPRVSAQLGQLLVEVRCNLSRRIVHISIKPTDAEQYRVIARGGQALKVAKIYHSA</sequence>
<gene>
    <name evidence="1" type="ORF">CO674_26160</name>
</gene>
<keyword evidence="2" id="KW-1185">Reference proteome</keyword>
<reference evidence="1 2" key="1">
    <citation type="submission" date="2017-09" db="EMBL/GenBank/DDBJ databases">
        <title>Comparative genomics of rhizobia isolated from Phaseolus vulgaris in China.</title>
        <authorList>
            <person name="Tong W."/>
        </authorList>
    </citation>
    <scope>NUCLEOTIDE SEQUENCE [LARGE SCALE GENOMIC DNA]</scope>
    <source>
        <strain evidence="1 2">FH14</strain>
    </source>
</reference>